<evidence type="ECO:0000313" key="2">
    <source>
        <dbReference type="EMBL" id="KZT24069.1"/>
    </source>
</evidence>
<accession>A0A165RNG8</accession>
<name>A0A165RNG8_9AGAM</name>
<dbReference type="InParanoid" id="A0A165RNG8"/>
<keyword evidence="3" id="KW-1185">Reference proteome</keyword>
<reference evidence="2 3" key="1">
    <citation type="journal article" date="2016" name="Mol. Biol. Evol.">
        <title>Comparative Genomics of Early-Diverging Mushroom-Forming Fungi Provides Insights into the Origins of Lignocellulose Decay Capabilities.</title>
        <authorList>
            <person name="Nagy L.G."/>
            <person name="Riley R."/>
            <person name="Tritt A."/>
            <person name="Adam C."/>
            <person name="Daum C."/>
            <person name="Floudas D."/>
            <person name="Sun H."/>
            <person name="Yadav J.S."/>
            <person name="Pangilinan J."/>
            <person name="Larsson K.H."/>
            <person name="Matsuura K."/>
            <person name="Barry K."/>
            <person name="Labutti K."/>
            <person name="Kuo R."/>
            <person name="Ohm R.A."/>
            <person name="Bhattacharya S.S."/>
            <person name="Shirouzu T."/>
            <person name="Yoshinaga Y."/>
            <person name="Martin F.M."/>
            <person name="Grigoriev I.V."/>
            <person name="Hibbett D.S."/>
        </authorList>
    </citation>
    <scope>NUCLEOTIDE SEQUENCE [LARGE SCALE GENOMIC DNA]</scope>
    <source>
        <strain evidence="2 3">HHB14362 ss-1</strain>
    </source>
</reference>
<evidence type="ECO:0000256" key="1">
    <source>
        <dbReference type="SAM" id="MobiDB-lite"/>
    </source>
</evidence>
<protein>
    <submittedName>
        <fullName evidence="2">Uncharacterized protein</fullName>
    </submittedName>
</protein>
<feature type="region of interest" description="Disordered" evidence="1">
    <location>
        <begin position="1"/>
        <end position="20"/>
    </location>
</feature>
<feature type="region of interest" description="Disordered" evidence="1">
    <location>
        <begin position="58"/>
        <end position="77"/>
    </location>
</feature>
<feature type="region of interest" description="Disordered" evidence="1">
    <location>
        <begin position="180"/>
        <end position="205"/>
    </location>
</feature>
<dbReference type="AlphaFoldDB" id="A0A165RNG8"/>
<proteinExistence type="predicted"/>
<sequence>MTEEASEAQSHSTSGHGGSVLHCQQDEIISTPISTDKDKVHEHRCLSCNSLRHVLTSHVKASSTGTPDQPEQTPEERVRSLTEDVERLCISMELLGQEKQHEICILRQQIQSLQDTNEVLAREVAKNMKIKSLNLKMAREIECLLNAIDKHGIQISAEDYTSYFASGPSQVMLRQAQSPHRDGTTTELSSYLRPPPSLSATHDTSWYDASARPTSCTADIEKKLLRISIKDDNHNSGETQNSLAMEESEKMRQSTHQQEERRRVSCMTRIRGH</sequence>
<organism evidence="2 3">
    <name type="scientific">Neolentinus lepideus HHB14362 ss-1</name>
    <dbReference type="NCBI Taxonomy" id="1314782"/>
    <lineage>
        <taxon>Eukaryota</taxon>
        <taxon>Fungi</taxon>
        <taxon>Dikarya</taxon>
        <taxon>Basidiomycota</taxon>
        <taxon>Agaricomycotina</taxon>
        <taxon>Agaricomycetes</taxon>
        <taxon>Gloeophyllales</taxon>
        <taxon>Gloeophyllaceae</taxon>
        <taxon>Neolentinus</taxon>
    </lineage>
</organism>
<feature type="region of interest" description="Disordered" evidence="1">
    <location>
        <begin position="231"/>
        <end position="273"/>
    </location>
</feature>
<gene>
    <name evidence="2" type="ORF">NEOLEDRAFT_496932</name>
</gene>
<evidence type="ECO:0000313" key="3">
    <source>
        <dbReference type="Proteomes" id="UP000076761"/>
    </source>
</evidence>
<feature type="compositionally biased region" description="Basic and acidic residues" evidence="1">
    <location>
        <begin position="247"/>
        <end position="263"/>
    </location>
</feature>
<dbReference type="EMBL" id="KV425580">
    <property type="protein sequence ID" value="KZT24069.1"/>
    <property type="molecule type" value="Genomic_DNA"/>
</dbReference>
<dbReference type="Proteomes" id="UP000076761">
    <property type="component" value="Unassembled WGS sequence"/>
</dbReference>
<feature type="compositionally biased region" description="Polar residues" evidence="1">
    <location>
        <begin position="59"/>
        <end position="72"/>
    </location>
</feature>